<dbReference type="HAMAP" id="MF_01306_B">
    <property type="entry name" value="Ribosomal_uS4_B"/>
    <property type="match status" value="1"/>
</dbReference>
<dbReference type="GO" id="GO:0003735">
    <property type="term" value="F:structural constituent of ribosome"/>
    <property type="evidence" value="ECO:0007669"/>
    <property type="project" value="InterPro"/>
</dbReference>
<dbReference type="InterPro" id="IPR022801">
    <property type="entry name" value="Ribosomal_uS4"/>
</dbReference>
<organism evidence="8">
    <name type="scientific">bioreactor metagenome</name>
    <dbReference type="NCBI Taxonomy" id="1076179"/>
    <lineage>
        <taxon>unclassified sequences</taxon>
        <taxon>metagenomes</taxon>
        <taxon>ecological metagenomes</taxon>
    </lineage>
</organism>
<evidence type="ECO:0000256" key="5">
    <source>
        <dbReference type="ARBA" id="ARBA00023274"/>
    </source>
</evidence>
<dbReference type="Pfam" id="PF00163">
    <property type="entry name" value="Ribosomal_S4"/>
    <property type="match status" value="1"/>
</dbReference>
<evidence type="ECO:0000259" key="6">
    <source>
        <dbReference type="SMART" id="SM00363"/>
    </source>
</evidence>
<sequence>MARYTDSVCRQCRREGEKLFLKGERCYSAKCAVVKRHTIPGQHGQSRQRKQSEYGIQLREKQKCRRAYGVLESQFRKYYEMAANMRGATGENMLSLLERRLDNVVYRLGLAESRPMARQMVSHGHILVDGKKVDIASFLVKSGQVITVKERSRDMQNLKDLREQGASKPIPKWLELDANGLTGKVVTLPQRDDIDLTVEEHLIVEFYSR</sequence>
<dbReference type="GO" id="GO:0015935">
    <property type="term" value="C:small ribosomal subunit"/>
    <property type="evidence" value="ECO:0007669"/>
    <property type="project" value="InterPro"/>
</dbReference>
<evidence type="ECO:0000256" key="1">
    <source>
        <dbReference type="ARBA" id="ARBA00007465"/>
    </source>
</evidence>
<proteinExistence type="inferred from homology"/>
<gene>
    <name evidence="8" type="primary">rpsD_40</name>
    <name evidence="8" type="ORF">SDC9_145864</name>
</gene>
<reference evidence="8" key="1">
    <citation type="submission" date="2019-08" db="EMBL/GenBank/DDBJ databases">
        <authorList>
            <person name="Kucharzyk K."/>
            <person name="Murdoch R.W."/>
            <person name="Higgins S."/>
            <person name="Loffler F."/>
        </authorList>
    </citation>
    <scope>NUCLEOTIDE SEQUENCE</scope>
</reference>
<dbReference type="PANTHER" id="PTHR11831:SF4">
    <property type="entry name" value="SMALL RIBOSOMAL SUBUNIT PROTEIN US4M"/>
    <property type="match status" value="1"/>
</dbReference>
<dbReference type="InterPro" id="IPR002942">
    <property type="entry name" value="S4_RNA-bd"/>
</dbReference>
<dbReference type="PROSITE" id="PS50889">
    <property type="entry name" value="S4"/>
    <property type="match status" value="1"/>
</dbReference>
<evidence type="ECO:0000313" key="8">
    <source>
        <dbReference type="EMBL" id="MPM98676.1"/>
    </source>
</evidence>
<dbReference type="SUPFAM" id="SSF55174">
    <property type="entry name" value="Alpha-L RNA-binding motif"/>
    <property type="match status" value="1"/>
</dbReference>
<name>A0A645EAM0_9ZZZZ</name>
<dbReference type="FunFam" id="1.10.1050.10:FF:000001">
    <property type="entry name" value="30S ribosomal protein S4"/>
    <property type="match status" value="1"/>
</dbReference>
<dbReference type="PROSITE" id="PS00632">
    <property type="entry name" value="RIBOSOMAL_S4"/>
    <property type="match status" value="1"/>
</dbReference>
<comment type="caution">
    <text evidence="8">The sequence shown here is derived from an EMBL/GenBank/DDBJ whole genome shotgun (WGS) entry which is preliminary data.</text>
</comment>
<dbReference type="Pfam" id="PF01479">
    <property type="entry name" value="S4"/>
    <property type="match status" value="1"/>
</dbReference>
<dbReference type="InterPro" id="IPR005709">
    <property type="entry name" value="Ribosomal_uS4_bac-type"/>
</dbReference>
<dbReference type="FunFam" id="3.10.290.10:FF:000001">
    <property type="entry name" value="30S ribosomal protein S4"/>
    <property type="match status" value="1"/>
</dbReference>
<dbReference type="Gene3D" id="3.10.290.10">
    <property type="entry name" value="RNA-binding S4 domain"/>
    <property type="match status" value="1"/>
</dbReference>
<keyword evidence="4 8" id="KW-0689">Ribosomal protein</keyword>
<keyword evidence="5" id="KW-0687">Ribonucleoprotein</keyword>
<dbReference type="AlphaFoldDB" id="A0A645EAM0"/>
<dbReference type="InterPro" id="IPR001912">
    <property type="entry name" value="Ribosomal_uS4_N"/>
</dbReference>
<dbReference type="GO" id="GO:0019843">
    <property type="term" value="F:rRNA binding"/>
    <property type="evidence" value="ECO:0007669"/>
    <property type="project" value="UniProtKB-KW"/>
</dbReference>
<dbReference type="InterPro" id="IPR036986">
    <property type="entry name" value="S4_RNA-bd_sf"/>
</dbReference>
<dbReference type="InterPro" id="IPR018079">
    <property type="entry name" value="Ribosomal_uS4_CS"/>
</dbReference>
<dbReference type="CDD" id="cd00165">
    <property type="entry name" value="S4"/>
    <property type="match status" value="1"/>
</dbReference>
<keyword evidence="2" id="KW-0699">rRNA-binding</keyword>
<evidence type="ECO:0000256" key="2">
    <source>
        <dbReference type="ARBA" id="ARBA00022730"/>
    </source>
</evidence>
<feature type="domain" description="Small ribosomal subunit protein uS4 N-terminal" evidence="7">
    <location>
        <begin position="3"/>
        <end position="98"/>
    </location>
</feature>
<dbReference type="GO" id="GO:0042274">
    <property type="term" value="P:ribosomal small subunit biogenesis"/>
    <property type="evidence" value="ECO:0007669"/>
    <property type="project" value="TreeGrafter"/>
</dbReference>
<dbReference type="NCBIfam" id="NF003717">
    <property type="entry name" value="PRK05327.1"/>
    <property type="match status" value="1"/>
</dbReference>
<keyword evidence="3" id="KW-0694">RNA-binding</keyword>
<feature type="domain" description="RNA-binding S4" evidence="6">
    <location>
        <begin position="99"/>
        <end position="159"/>
    </location>
</feature>
<evidence type="ECO:0000256" key="3">
    <source>
        <dbReference type="ARBA" id="ARBA00022884"/>
    </source>
</evidence>
<evidence type="ECO:0000256" key="4">
    <source>
        <dbReference type="ARBA" id="ARBA00022980"/>
    </source>
</evidence>
<accession>A0A645EAM0</accession>
<dbReference type="SMART" id="SM01390">
    <property type="entry name" value="Ribosomal_S4"/>
    <property type="match status" value="1"/>
</dbReference>
<dbReference type="Gene3D" id="1.10.1050.10">
    <property type="entry name" value="Ribosomal Protein S4 Delta 41, Chain A, domain 1"/>
    <property type="match status" value="1"/>
</dbReference>
<protein>
    <submittedName>
        <fullName evidence="8">30S ribosomal protein S4</fullName>
    </submittedName>
</protein>
<dbReference type="NCBIfam" id="TIGR01017">
    <property type="entry name" value="rpsD_bact"/>
    <property type="match status" value="1"/>
</dbReference>
<evidence type="ECO:0000259" key="7">
    <source>
        <dbReference type="SMART" id="SM01390"/>
    </source>
</evidence>
<dbReference type="SMART" id="SM00363">
    <property type="entry name" value="S4"/>
    <property type="match status" value="1"/>
</dbReference>
<dbReference type="EMBL" id="VSSQ01044815">
    <property type="protein sequence ID" value="MPM98676.1"/>
    <property type="molecule type" value="Genomic_DNA"/>
</dbReference>
<dbReference type="GO" id="GO:0006412">
    <property type="term" value="P:translation"/>
    <property type="evidence" value="ECO:0007669"/>
    <property type="project" value="InterPro"/>
</dbReference>
<comment type="similarity">
    <text evidence="1">Belongs to the universal ribosomal protein uS4 family.</text>
</comment>
<dbReference type="PANTHER" id="PTHR11831">
    <property type="entry name" value="30S 40S RIBOSOMAL PROTEIN"/>
    <property type="match status" value="1"/>
</dbReference>